<comment type="caution">
    <text evidence="1">The sequence shown here is derived from an EMBL/GenBank/DDBJ whole genome shotgun (WGS) entry which is preliminary data.</text>
</comment>
<evidence type="ECO:0000313" key="1">
    <source>
        <dbReference type="EMBL" id="MDR7270632.1"/>
    </source>
</evidence>
<protein>
    <submittedName>
        <fullName evidence="1">Uncharacterized protein</fullName>
    </submittedName>
</protein>
<evidence type="ECO:0000313" key="2">
    <source>
        <dbReference type="Proteomes" id="UP001180453"/>
    </source>
</evidence>
<gene>
    <name evidence="1" type="ORF">J2X20_003290</name>
</gene>
<dbReference type="Proteomes" id="UP001180453">
    <property type="component" value="Unassembled WGS sequence"/>
</dbReference>
<keyword evidence="2" id="KW-1185">Reference proteome</keyword>
<sequence length="58" mass="6246">MPPRHRFQHLTVAALVAVAALSACRKEVPPPPSPDELPRPKVASATYALPTAHVRLGR</sequence>
<organism evidence="1 2">
    <name type="scientific">Roseateles saccharophilus</name>
    <name type="common">Pseudomonas saccharophila</name>
    <dbReference type="NCBI Taxonomy" id="304"/>
    <lineage>
        <taxon>Bacteria</taxon>
        <taxon>Pseudomonadati</taxon>
        <taxon>Pseudomonadota</taxon>
        <taxon>Betaproteobacteria</taxon>
        <taxon>Burkholderiales</taxon>
        <taxon>Sphaerotilaceae</taxon>
        <taxon>Roseateles</taxon>
    </lineage>
</organism>
<dbReference type="EMBL" id="JAVDXU010000002">
    <property type="protein sequence ID" value="MDR7270632.1"/>
    <property type="molecule type" value="Genomic_DNA"/>
</dbReference>
<proteinExistence type="predicted"/>
<dbReference type="PROSITE" id="PS51257">
    <property type="entry name" value="PROKAR_LIPOPROTEIN"/>
    <property type="match status" value="1"/>
</dbReference>
<name>A0ABU1YP40_ROSSA</name>
<reference evidence="1 2" key="1">
    <citation type="submission" date="2023-07" db="EMBL/GenBank/DDBJ databases">
        <title>Sorghum-associated microbial communities from plants grown in Nebraska, USA.</title>
        <authorList>
            <person name="Schachtman D."/>
        </authorList>
    </citation>
    <scope>NUCLEOTIDE SEQUENCE [LARGE SCALE GENOMIC DNA]</scope>
    <source>
        <strain evidence="1 2">BE314</strain>
    </source>
</reference>
<dbReference type="RefSeq" id="WP_310266719.1">
    <property type="nucleotide sequence ID" value="NZ_JAVDXU010000002.1"/>
</dbReference>
<accession>A0ABU1YP40</accession>